<proteinExistence type="predicted"/>
<dbReference type="EMBL" id="JAUJFL010000001">
    <property type="protein sequence ID" value="KAK2615401.1"/>
    <property type="molecule type" value="Genomic_DNA"/>
</dbReference>
<name>A0AAD9SSD2_PHOAM</name>
<comment type="caution">
    <text evidence="2">The sequence shown here is derived from an EMBL/GenBank/DDBJ whole genome shotgun (WGS) entry which is preliminary data.</text>
</comment>
<evidence type="ECO:0000313" key="3">
    <source>
        <dbReference type="Proteomes" id="UP001265746"/>
    </source>
</evidence>
<feature type="compositionally biased region" description="Low complexity" evidence="1">
    <location>
        <begin position="328"/>
        <end position="342"/>
    </location>
</feature>
<keyword evidence="3" id="KW-1185">Reference proteome</keyword>
<reference evidence="2" key="1">
    <citation type="submission" date="2023-06" db="EMBL/GenBank/DDBJ databases">
        <authorList>
            <person name="Noh H."/>
        </authorList>
    </citation>
    <scope>NUCLEOTIDE SEQUENCE</scope>
    <source>
        <strain evidence="2">DUCC20226</strain>
    </source>
</reference>
<sequence length="485" mass="53660">MRSILLQWYIRLDKQKNQTRTWACPIPDCQEEQNTFLDVIEHLQMCQYVKSDTRQYMCPDCHQTDIQIPSIGYAKKAKTLVKIRKSLDNILGHSNSPDRPSTSRSSLASEREQPSPIPLETGPFEMGNQDFTVFNSKENNRHIPIIPINTQVSPVSTFRPCSNDPCLSAISPVSSFWSGFRNTLPSYGSSLGSSLSTQYTGSTSAISCTPTSSFDSSNMSPCGSTMQPHYNFDPLAALSCGPSYPELPRDDLMQTATSMEGMEPSFIGQGIIGDGYGVIGEGVEGEIAKNFQASYSQRGEFSQFMPEPSLTTPIDALYNGCIVLEAPGSAGPASAPSSPIPSDTTMEDSSQTSESPVSPTSDSLRQLKCNMCNWRPEMSAKRSVQRMKQAVQKHIKRNHESQDYHCPICSQPFRNRPDNVKPHVARKHPEKLASLYPKTVQDGYQFEKKLAAGRSKAVTSRRASVPVYISDASDASPTRRRLQRK</sequence>
<protein>
    <submittedName>
        <fullName evidence="2">Uncharacterized protein</fullName>
    </submittedName>
</protein>
<dbReference type="Proteomes" id="UP001265746">
    <property type="component" value="Unassembled WGS sequence"/>
</dbReference>
<dbReference type="AlphaFoldDB" id="A0AAD9SSD2"/>
<dbReference type="EMBL" id="JAUJFL010000001">
    <property type="protein sequence ID" value="KAK2615402.1"/>
    <property type="molecule type" value="Genomic_DNA"/>
</dbReference>
<gene>
    <name evidence="2" type="ORF">N8I77_002160</name>
</gene>
<feature type="compositionally biased region" description="Polar residues" evidence="1">
    <location>
        <begin position="343"/>
        <end position="363"/>
    </location>
</feature>
<feature type="compositionally biased region" description="Polar residues" evidence="1">
    <location>
        <begin position="92"/>
        <end position="108"/>
    </location>
</feature>
<feature type="region of interest" description="Disordered" evidence="1">
    <location>
        <begin position="328"/>
        <end position="363"/>
    </location>
</feature>
<accession>A0AAD9SSD2</accession>
<organism evidence="2 3">
    <name type="scientific">Phomopsis amygdali</name>
    <name type="common">Fusicoccum amygdali</name>
    <dbReference type="NCBI Taxonomy" id="1214568"/>
    <lineage>
        <taxon>Eukaryota</taxon>
        <taxon>Fungi</taxon>
        <taxon>Dikarya</taxon>
        <taxon>Ascomycota</taxon>
        <taxon>Pezizomycotina</taxon>
        <taxon>Sordariomycetes</taxon>
        <taxon>Sordariomycetidae</taxon>
        <taxon>Diaporthales</taxon>
        <taxon>Diaporthaceae</taxon>
        <taxon>Diaporthe</taxon>
    </lineage>
</organism>
<evidence type="ECO:0000313" key="2">
    <source>
        <dbReference type="EMBL" id="KAK2615401.1"/>
    </source>
</evidence>
<dbReference type="Gene3D" id="3.30.160.60">
    <property type="entry name" value="Classic Zinc Finger"/>
    <property type="match status" value="1"/>
</dbReference>
<evidence type="ECO:0000256" key="1">
    <source>
        <dbReference type="SAM" id="MobiDB-lite"/>
    </source>
</evidence>
<feature type="region of interest" description="Disordered" evidence="1">
    <location>
        <begin position="91"/>
        <end position="124"/>
    </location>
</feature>